<feature type="chain" id="PRO_5045872895" description="F-box domain-containing protein" evidence="1">
    <location>
        <begin position="23"/>
        <end position="374"/>
    </location>
</feature>
<organism evidence="2 3">
    <name type="scientific">Mycena chlorophos</name>
    <name type="common">Agaric fungus</name>
    <name type="synonym">Agaricus chlorophos</name>
    <dbReference type="NCBI Taxonomy" id="658473"/>
    <lineage>
        <taxon>Eukaryota</taxon>
        <taxon>Fungi</taxon>
        <taxon>Dikarya</taxon>
        <taxon>Basidiomycota</taxon>
        <taxon>Agaricomycotina</taxon>
        <taxon>Agaricomycetes</taxon>
        <taxon>Agaricomycetidae</taxon>
        <taxon>Agaricales</taxon>
        <taxon>Marasmiineae</taxon>
        <taxon>Mycenaceae</taxon>
        <taxon>Mycena</taxon>
    </lineage>
</organism>
<keyword evidence="3" id="KW-1185">Reference proteome</keyword>
<reference evidence="2" key="1">
    <citation type="submission" date="2014-09" db="EMBL/GenBank/DDBJ databases">
        <title>Genome sequence of the luminous mushroom Mycena chlorophos for searching fungal bioluminescence genes.</title>
        <authorList>
            <person name="Tanaka Y."/>
            <person name="Kasuga D."/>
            <person name="Oba Y."/>
            <person name="Hase S."/>
            <person name="Sato K."/>
            <person name="Oba Y."/>
            <person name="Sakakibara Y."/>
        </authorList>
    </citation>
    <scope>NUCLEOTIDE SEQUENCE</scope>
</reference>
<feature type="signal peptide" evidence="1">
    <location>
        <begin position="1"/>
        <end position="22"/>
    </location>
</feature>
<keyword evidence="1" id="KW-0732">Signal</keyword>
<protein>
    <recommendedName>
        <fullName evidence="4">F-box domain-containing protein</fullName>
    </recommendedName>
</protein>
<dbReference type="Proteomes" id="UP000815677">
    <property type="component" value="Unassembled WGS sequence"/>
</dbReference>
<evidence type="ECO:0008006" key="4">
    <source>
        <dbReference type="Google" id="ProtNLM"/>
    </source>
</evidence>
<evidence type="ECO:0000313" key="3">
    <source>
        <dbReference type="Proteomes" id="UP000815677"/>
    </source>
</evidence>
<gene>
    <name evidence="2" type="ORF">MCHLO_00334</name>
</gene>
<evidence type="ECO:0000256" key="1">
    <source>
        <dbReference type="SAM" id="SignalP"/>
    </source>
</evidence>
<proteinExistence type="predicted"/>
<name>A0ABQ0KWX2_MYCCL</name>
<evidence type="ECO:0000313" key="2">
    <source>
        <dbReference type="EMBL" id="GAT42624.1"/>
    </source>
</evidence>
<accession>A0ABQ0KWX2</accession>
<sequence length="374" mass="41626">MAGPHLAQELLDLIVSFLPIDAAVVCARTARRLQSGAEKIIFRDLSVDGRNIGALIDAFASRDTRVQAVRSLEIASYIDDSLPSFRTLSETRYPWSSLRYLTIPVPALSAEAQVCEFAALPMLSRLHGLRLRFTGGLLSLAVDIIRRHIPPTVTNLGIICPRRLDGQLASAEGTRVLLHITHFSLESACYTLDQALAGAHSTVLDRSNIRGLALDGTHAKLLRNFPAVTSLKVGQLQLNPFDDSDMIPNIVDLTVWNRDTLCYVLYAYGAAMSRLSTVHWRYVGPEGPEPEHWHSSEQLILQIAKWGAGQTRRLPRLVIYVEEYELQYVRRLFRNIAASGLVDAEACVQRGLTKYSIHWDHGTERFMTLSTNAG</sequence>
<dbReference type="EMBL" id="DF838133">
    <property type="protein sequence ID" value="GAT42624.1"/>
    <property type="molecule type" value="Genomic_DNA"/>
</dbReference>